<comment type="caution">
    <text evidence="1">The sequence shown here is derived from an EMBL/GenBank/DDBJ whole genome shotgun (WGS) entry which is preliminary data.</text>
</comment>
<dbReference type="Proteomes" id="UP001596391">
    <property type="component" value="Unassembled WGS sequence"/>
</dbReference>
<protein>
    <submittedName>
        <fullName evidence="1">Type IV pilus biogenesis protein PilM</fullName>
    </submittedName>
</protein>
<reference evidence="2" key="1">
    <citation type="journal article" date="2019" name="Int. J. Syst. Evol. Microbiol.">
        <title>The Global Catalogue of Microorganisms (GCM) 10K type strain sequencing project: providing services to taxonomists for standard genome sequencing and annotation.</title>
        <authorList>
            <consortium name="The Broad Institute Genomics Platform"/>
            <consortium name="The Broad Institute Genome Sequencing Center for Infectious Disease"/>
            <person name="Wu L."/>
            <person name="Ma J."/>
        </authorList>
    </citation>
    <scope>NUCLEOTIDE SEQUENCE [LARGE SCALE GENOMIC DNA]</scope>
    <source>
        <strain evidence="2">CGMCC 1.16026</strain>
    </source>
</reference>
<gene>
    <name evidence="1" type="primary">pilM</name>
    <name evidence="1" type="ORF">ACFQBQ_14905</name>
</gene>
<dbReference type="EMBL" id="JBHSWI010000001">
    <property type="protein sequence ID" value="MFC6646845.1"/>
    <property type="molecule type" value="Genomic_DNA"/>
</dbReference>
<name>A0ABW1ZD02_9BACT</name>
<dbReference type="Gene3D" id="3.30.1490.300">
    <property type="match status" value="1"/>
</dbReference>
<accession>A0ABW1ZD02</accession>
<sequence length="414" mass="43085">MNFLPKASGTRPRAACEIAPQGVTAARSESVTAPLAAITSVKLERGAVTPSLKPGNLVDRVAVVAALRKAFDAVGAKPNTRNADVTVVIPDGACRVLLLEFEALPTKLSEALPLVRFRLKKLVPFDADDAMVSFQVLSHTKQLVRVLAVAIPRDVLGEYEGVVREAGFEPGAVLPSTLASLAGLEPGQTSLVVNVSGLSVTTAISREGILLLHRTVDLHAEPVGVPIPPVPVADENLVALPLVSLEDTQEEWAAQQPLPEHGRNPYAQEPAPVQASPYAEPSALADLNAELHNAILQVPPVSVPAVVHEPVVALHESHSAEALPAEAFALEVAQAVNVAAAYYEDTLTAVAETILSVGMLSASALQRVLEAQGVASTDGLRVQELVTADAIGADAVSARVSRGSLAGVRGALRG</sequence>
<organism evidence="1 2">
    <name type="scientific">Granulicella cerasi</name>
    <dbReference type="NCBI Taxonomy" id="741063"/>
    <lineage>
        <taxon>Bacteria</taxon>
        <taxon>Pseudomonadati</taxon>
        <taxon>Acidobacteriota</taxon>
        <taxon>Terriglobia</taxon>
        <taxon>Terriglobales</taxon>
        <taxon>Acidobacteriaceae</taxon>
        <taxon>Granulicella</taxon>
    </lineage>
</organism>
<dbReference type="InterPro" id="IPR043129">
    <property type="entry name" value="ATPase_NBD"/>
</dbReference>
<proteinExistence type="predicted"/>
<dbReference type="Gene3D" id="3.30.420.40">
    <property type="match status" value="2"/>
</dbReference>
<dbReference type="RefSeq" id="WP_263371216.1">
    <property type="nucleotide sequence ID" value="NZ_JAGSYD010000002.1"/>
</dbReference>
<evidence type="ECO:0000313" key="1">
    <source>
        <dbReference type="EMBL" id="MFC6646845.1"/>
    </source>
</evidence>
<dbReference type="SUPFAM" id="SSF53067">
    <property type="entry name" value="Actin-like ATPase domain"/>
    <property type="match status" value="1"/>
</dbReference>
<evidence type="ECO:0000313" key="2">
    <source>
        <dbReference type="Proteomes" id="UP001596391"/>
    </source>
</evidence>
<keyword evidence="2" id="KW-1185">Reference proteome</keyword>